<sequence length="373" mass="40754">MTKIPANAAITGVILAGGRGSRLLGQDKGLVNFKGKPLIEWILQGLQAQVGAILISANRNLAAYQAYTYPVISDDLSDFQGPLAGILSAMQQAKTAYILTVPCDAPMICPVLVERLYQALQTSGAAVAVAHDGQREQSVYALIKVATAPHLAQYLARGNRKLGEWYRQLHSVSVDFSDYAYAFQNMNTPEQKQMMEQRLPVLGFCAYSGTGKTTLLTQLIPLLKQRGLRLAVIKHTHHVIDLDKPGKDSYRLREAGAQQVVLASHQRLISLQEKPQTDGEAHLQDALACINPLETDLVLVEGFKHATFAKIEIHRPSLGKPLMYPEDANIIALTTDAAAINIPPHLHQLDLNQPNALVEFIIAQLPNLSLPTS</sequence>
<dbReference type="EC" id="2.7.7.77" evidence="4"/>
<dbReference type="InterPro" id="IPR052539">
    <property type="entry name" value="MGD_biosynthesis_adapter"/>
</dbReference>
<dbReference type="Proteomes" id="UP001300672">
    <property type="component" value="Chromosome"/>
</dbReference>
<feature type="binding site" evidence="4">
    <location>
        <position position="104"/>
    </location>
    <ligand>
        <name>Mg(2+)</name>
        <dbReference type="ChEBI" id="CHEBI:18420"/>
    </ligand>
</feature>
<evidence type="ECO:0000313" key="7">
    <source>
        <dbReference type="EMBL" id="WGZ90430.1"/>
    </source>
</evidence>
<dbReference type="NCBIfam" id="TIGR02665">
    <property type="entry name" value="molyb_mobA"/>
    <property type="match status" value="1"/>
</dbReference>
<comment type="function">
    <text evidence="4">Transfers a GMP moiety from GTP to Mo-molybdopterin (Mo-MPT) cofactor (Moco or molybdenum cofactor) to form Mo-molybdopterin guanine dinucleotide (Mo-MGD) cofactor.</text>
</comment>
<evidence type="ECO:0000256" key="4">
    <source>
        <dbReference type="HAMAP-Rule" id="MF_00316"/>
    </source>
</evidence>
<evidence type="ECO:0000259" key="5">
    <source>
        <dbReference type="Pfam" id="PF03205"/>
    </source>
</evidence>
<proteinExistence type="inferred from homology"/>
<comment type="caution">
    <text evidence="4">Lacks conserved residue(s) required for the propagation of feature annotation.</text>
</comment>
<dbReference type="PANTHER" id="PTHR40072">
    <property type="entry name" value="MOLYBDOPTERIN-GUANINE DINUCLEOTIDE BIOSYNTHESIS ADAPTER PROTEIN-RELATED"/>
    <property type="match status" value="1"/>
</dbReference>
<dbReference type="KEGG" id="tdu:QJT80_13190"/>
<evidence type="ECO:0000256" key="2">
    <source>
        <dbReference type="ARBA" id="ARBA00023134"/>
    </source>
</evidence>
<keyword evidence="4" id="KW-0963">Cytoplasm</keyword>
<comment type="similarity">
    <text evidence="4">Belongs to the MobA family.</text>
</comment>
<dbReference type="HAMAP" id="MF_00316">
    <property type="entry name" value="MobA"/>
    <property type="match status" value="1"/>
</dbReference>
<dbReference type="InterPro" id="IPR029044">
    <property type="entry name" value="Nucleotide-diphossugar_trans"/>
</dbReference>
<organism evidence="7">
    <name type="scientific">Candidatus Thiocaldithrix dubininis</name>
    <dbReference type="NCBI Taxonomy" id="3080823"/>
    <lineage>
        <taxon>Bacteria</taxon>
        <taxon>Pseudomonadati</taxon>
        <taxon>Pseudomonadota</taxon>
        <taxon>Gammaproteobacteria</taxon>
        <taxon>Thiotrichales</taxon>
        <taxon>Thiotrichaceae</taxon>
        <taxon>Candidatus Thiocaldithrix</taxon>
    </lineage>
</organism>
<dbReference type="GO" id="GO:0005525">
    <property type="term" value="F:GTP binding"/>
    <property type="evidence" value="ECO:0007669"/>
    <property type="project" value="UniProtKB-UniRule"/>
</dbReference>
<dbReference type="InterPro" id="IPR027417">
    <property type="entry name" value="P-loop_NTPase"/>
</dbReference>
<dbReference type="GO" id="GO:0046872">
    <property type="term" value="F:metal ion binding"/>
    <property type="evidence" value="ECO:0007669"/>
    <property type="project" value="UniProtKB-KW"/>
</dbReference>
<dbReference type="InterPro" id="IPR025877">
    <property type="entry name" value="MobA-like_NTP_Trfase"/>
</dbReference>
<dbReference type="PANTHER" id="PTHR40072:SF1">
    <property type="entry name" value="MOLYBDOPTERIN-GUANINE DINUCLEOTIDE BIOSYNTHESIS ADAPTER PROTEIN"/>
    <property type="match status" value="1"/>
</dbReference>
<gene>
    <name evidence="4 7" type="primary">mobA</name>
    <name evidence="7" type="ORF">QJT80_13190</name>
</gene>
<feature type="binding site" evidence="4">
    <location>
        <position position="28"/>
    </location>
    <ligand>
        <name>GTP</name>
        <dbReference type="ChEBI" id="CHEBI:37565"/>
    </ligand>
</feature>
<dbReference type="NCBIfam" id="TIGR00176">
    <property type="entry name" value="mobB"/>
    <property type="match status" value="1"/>
</dbReference>
<protein>
    <recommendedName>
        <fullName evidence="4">Molybdenum cofactor guanylyltransferase</fullName>
        <shortName evidence="4">MoCo guanylyltransferase</shortName>
        <ecNumber evidence="4">2.7.7.77</ecNumber>
    </recommendedName>
    <alternativeName>
        <fullName evidence="4">GTP:molybdopterin guanylyltransferase</fullName>
    </alternativeName>
    <alternativeName>
        <fullName evidence="4">Mo-MPT guanylyltransferase</fullName>
    </alternativeName>
    <alternativeName>
        <fullName evidence="4">Molybdopterin guanylyltransferase</fullName>
    </alternativeName>
    <alternativeName>
        <fullName evidence="4">Molybdopterin-guanine dinucleotide synthase</fullName>
        <shortName evidence="4">MGD synthase</shortName>
    </alternativeName>
</protein>
<keyword evidence="3 4" id="KW-0501">Molybdenum cofactor biosynthesis</keyword>
<feature type="domain" description="MobA-like NTP transferase" evidence="6">
    <location>
        <begin position="12"/>
        <end position="169"/>
    </location>
</feature>
<comment type="cofactor">
    <cofactor evidence="4">
        <name>Mg(2+)</name>
        <dbReference type="ChEBI" id="CHEBI:18420"/>
    </cofactor>
</comment>
<dbReference type="CDD" id="cd02503">
    <property type="entry name" value="MobA"/>
    <property type="match status" value="1"/>
</dbReference>
<dbReference type="Gene3D" id="3.90.550.10">
    <property type="entry name" value="Spore Coat Polysaccharide Biosynthesis Protein SpsA, Chain A"/>
    <property type="match status" value="1"/>
</dbReference>
<dbReference type="InterPro" id="IPR004435">
    <property type="entry name" value="MobB_dom"/>
</dbReference>
<dbReference type="GO" id="GO:0005737">
    <property type="term" value="C:cytoplasm"/>
    <property type="evidence" value="ECO:0007669"/>
    <property type="project" value="UniProtKB-SubCell"/>
</dbReference>
<feature type="domain" description="Molybdopterin-guanine dinucleotide biosynthesis protein B (MobB)" evidence="5">
    <location>
        <begin position="201"/>
        <end position="336"/>
    </location>
</feature>
<dbReference type="Pfam" id="PF12804">
    <property type="entry name" value="NTP_transf_3"/>
    <property type="match status" value="1"/>
</dbReference>
<evidence type="ECO:0000256" key="1">
    <source>
        <dbReference type="ARBA" id="ARBA00022842"/>
    </source>
</evidence>
<keyword evidence="7" id="KW-0548">Nucleotidyltransferase</keyword>
<keyword evidence="4" id="KW-0479">Metal-binding</keyword>
<dbReference type="EMBL" id="CP124755">
    <property type="protein sequence ID" value="WGZ90430.1"/>
    <property type="molecule type" value="Genomic_DNA"/>
</dbReference>
<keyword evidence="2 4" id="KW-0342">GTP-binding</keyword>
<keyword evidence="4" id="KW-0547">Nucleotide-binding</keyword>
<name>A0AA95H6H1_9GAMM</name>
<evidence type="ECO:0000259" key="6">
    <source>
        <dbReference type="Pfam" id="PF12804"/>
    </source>
</evidence>
<dbReference type="AlphaFoldDB" id="A0AA95H6H1"/>
<dbReference type="Gene3D" id="3.40.50.300">
    <property type="entry name" value="P-loop containing nucleotide triphosphate hydrolases"/>
    <property type="match status" value="1"/>
</dbReference>
<comment type="catalytic activity">
    <reaction evidence="4">
        <text>Mo-molybdopterin + GTP + H(+) = Mo-molybdopterin guanine dinucleotide + diphosphate</text>
        <dbReference type="Rhea" id="RHEA:34243"/>
        <dbReference type="ChEBI" id="CHEBI:15378"/>
        <dbReference type="ChEBI" id="CHEBI:33019"/>
        <dbReference type="ChEBI" id="CHEBI:37565"/>
        <dbReference type="ChEBI" id="CHEBI:71302"/>
        <dbReference type="ChEBI" id="CHEBI:71310"/>
        <dbReference type="EC" id="2.7.7.77"/>
    </reaction>
</comment>
<dbReference type="Pfam" id="PF03205">
    <property type="entry name" value="MobB"/>
    <property type="match status" value="1"/>
</dbReference>
<comment type="subunit">
    <text evidence="4">Monomer.</text>
</comment>
<dbReference type="SUPFAM" id="SSF52540">
    <property type="entry name" value="P-loop containing nucleoside triphosphate hydrolases"/>
    <property type="match status" value="1"/>
</dbReference>
<dbReference type="InterPro" id="IPR013482">
    <property type="entry name" value="Molybde_CF_guanTrfase"/>
</dbReference>
<feature type="binding site" evidence="4">
    <location>
        <position position="74"/>
    </location>
    <ligand>
        <name>GTP</name>
        <dbReference type="ChEBI" id="CHEBI:37565"/>
    </ligand>
</feature>
<accession>A0AA95H6H1</accession>
<dbReference type="GO" id="GO:0006777">
    <property type="term" value="P:Mo-molybdopterin cofactor biosynthetic process"/>
    <property type="evidence" value="ECO:0007669"/>
    <property type="project" value="UniProtKB-KW"/>
</dbReference>
<comment type="domain">
    <text evidence="4">The N-terminal domain determines nucleotide recognition and specific binding, while the C-terminal domain determines the specific binding to the target protein.</text>
</comment>
<dbReference type="GO" id="GO:0061603">
    <property type="term" value="F:molybdenum cofactor guanylyltransferase activity"/>
    <property type="evidence" value="ECO:0007669"/>
    <property type="project" value="UniProtKB-EC"/>
</dbReference>
<keyword evidence="4 7" id="KW-0808">Transferase</keyword>
<dbReference type="SUPFAM" id="SSF53448">
    <property type="entry name" value="Nucleotide-diphospho-sugar transferases"/>
    <property type="match status" value="1"/>
</dbReference>
<feature type="binding site" evidence="4">
    <location>
        <position position="104"/>
    </location>
    <ligand>
        <name>GTP</name>
        <dbReference type="ChEBI" id="CHEBI:37565"/>
    </ligand>
</feature>
<keyword evidence="1 4" id="KW-0460">Magnesium</keyword>
<evidence type="ECO:0000256" key="3">
    <source>
        <dbReference type="ARBA" id="ARBA00023150"/>
    </source>
</evidence>
<feature type="binding site" evidence="4">
    <location>
        <begin position="15"/>
        <end position="17"/>
    </location>
    <ligand>
        <name>GTP</name>
        <dbReference type="ChEBI" id="CHEBI:37565"/>
    </ligand>
</feature>
<reference evidence="7" key="2">
    <citation type="submission" date="2023-04" db="EMBL/GenBank/DDBJ databases">
        <authorList>
            <person name="Beletskiy A.V."/>
            <person name="Mardanov A.V."/>
            <person name="Ravin N.V."/>
        </authorList>
    </citation>
    <scope>NUCLEOTIDE SEQUENCE</scope>
    <source>
        <strain evidence="7">GKL-01</strain>
    </source>
</reference>
<dbReference type="CDD" id="cd03116">
    <property type="entry name" value="MobB"/>
    <property type="match status" value="1"/>
</dbReference>
<comment type="subcellular location">
    <subcellularLocation>
        <location evidence="4">Cytoplasm</location>
    </subcellularLocation>
</comment>
<reference evidence="7" key="1">
    <citation type="journal article" date="2023" name="Int. J. Mol. Sci.">
        <title>Metagenomics Revealed a New Genus 'Candidatus Thiocaldithrix dubininis' gen. nov., sp. nov. and a New Species 'Candidatus Thiothrix putei' sp. nov. in the Family Thiotrichaceae, Some Members of Which Have Traits of Both Na+- and H+-Motive Energetics.</title>
        <authorList>
            <person name="Ravin N.V."/>
            <person name="Muntyan M.S."/>
            <person name="Smolyakov D.D."/>
            <person name="Rudenko T.S."/>
            <person name="Beletsky A.V."/>
            <person name="Mardanov A.V."/>
            <person name="Grabovich M.Y."/>
        </authorList>
    </citation>
    <scope>NUCLEOTIDE SEQUENCE</scope>
    <source>
        <strain evidence="7">GKL-01</strain>
    </source>
</reference>